<keyword evidence="2" id="KW-1185">Reference proteome</keyword>
<protein>
    <submittedName>
        <fullName evidence="1">Uncharacterized protein</fullName>
    </submittedName>
</protein>
<dbReference type="EMBL" id="JBGMDY010000002">
    <property type="protein sequence ID" value="KAL2345308.1"/>
    <property type="molecule type" value="Genomic_DNA"/>
</dbReference>
<evidence type="ECO:0000313" key="2">
    <source>
        <dbReference type="Proteomes" id="UP001603857"/>
    </source>
</evidence>
<reference evidence="1 2" key="1">
    <citation type="submission" date="2024-08" db="EMBL/GenBank/DDBJ databases">
        <title>Insights into the chromosomal genome structure of Flemingia macrophylla.</title>
        <authorList>
            <person name="Ding Y."/>
            <person name="Zhao Y."/>
            <person name="Bi W."/>
            <person name="Wu M."/>
            <person name="Zhao G."/>
            <person name="Gong Y."/>
            <person name="Li W."/>
            <person name="Zhang P."/>
        </authorList>
    </citation>
    <scope>NUCLEOTIDE SEQUENCE [LARGE SCALE GENOMIC DNA]</scope>
    <source>
        <strain evidence="1">DYQJB</strain>
        <tissue evidence="1">Leaf</tissue>
    </source>
</reference>
<accession>A0ABD1NBJ0</accession>
<comment type="caution">
    <text evidence="1">The sequence shown here is derived from an EMBL/GenBank/DDBJ whole genome shotgun (WGS) entry which is preliminary data.</text>
</comment>
<proteinExistence type="predicted"/>
<name>A0ABD1NBJ0_9FABA</name>
<dbReference type="AlphaFoldDB" id="A0ABD1NBJ0"/>
<evidence type="ECO:0000313" key="1">
    <source>
        <dbReference type="EMBL" id="KAL2345308.1"/>
    </source>
</evidence>
<gene>
    <name evidence="1" type="ORF">Fmac_006593</name>
</gene>
<organism evidence="1 2">
    <name type="scientific">Flemingia macrophylla</name>
    <dbReference type="NCBI Taxonomy" id="520843"/>
    <lineage>
        <taxon>Eukaryota</taxon>
        <taxon>Viridiplantae</taxon>
        <taxon>Streptophyta</taxon>
        <taxon>Embryophyta</taxon>
        <taxon>Tracheophyta</taxon>
        <taxon>Spermatophyta</taxon>
        <taxon>Magnoliopsida</taxon>
        <taxon>eudicotyledons</taxon>
        <taxon>Gunneridae</taxon>
        <taxon>Pentapetalae</taxon>
        <taxon>rosids</taxon>
        <taxon>fabids</taxon>
        <taxon>Fabales</taxon>
        <taxon>Fabaceae</taxon>
        <taxon>Papilionoideae</taxon>
        <taxon>50 kb inversion clade</taxon>
        <taxon>NPAAA clade</taxon>
        <taxon>indigoferoid/millettioid clade</taxon>
        <taxon>Phaseoleae</taxon>
        <taxon>Flemingia</taxon>
    </lineage>
</organism>
<dbReference type="Proteomes" id="UP001603857">
    <property type="component" value="Unassembled WGS sequence"/>
</dbReference>
<sequence>MDYYNTHALIVSVRDMSDKIVATLYSKRNNHLLLPGEEPSVLGNRNINDKSDMRIASVLQSTGRRYNFPE</sequence>